<gene>
    <name evidence="1" type="ORF">D3M78_04725</name>
</gene>
<dbReference type="EMBL" id="QXNI01000025">
    <property type="protein sequence ID" value="THA09783.1"/>
    <property type="molecule type" value="Genomic_DNA"/>
</dbReference>
<reference evidence="1 2" key="1">
    <citation type="journal article" date="2019" name="Vet. Microbiol.">
        <title>Development of multi locus sequence typing (MLST) of Rodentibacter pneumotropicus.</title>
        <authorList>
            <person name="Adhikary S."/>
            <person name="Bisgaard M."/>
            <person name="Boot R."/>
            <person name="Benga L."/>
            <person name="Nicklas W."/>
            <person name="Christensen H."/>
        </authorList>
    </citation>
    <scope>NUCLEOTIDE SEQUENCE [LARGE SCALE GENOMIC DNA]</scope>
    <source>
        <strain evidence="1 2">Ac84</strain>
    </source>
</reference>
<organism evidence="1 2">
    <name type="scientific">Rodentibacter pneumotropicus</name>
    <dbReference type="NCBI Taxonomy" id="758"/>
    <lineage>
        <taxon>Bacteria</taxon>
        <taxon>Pseudomonadati</taxon>
        <taxon>Pseudomonadota</taxon>
        <taxon>Gammaproteobacteria</taxon>
        <taxon>Pasteurellales</taxon>
        <taxon>Pasteurellaceae</taxon>
        <taxon>Rodentibacter</taxon>
    </lineage>
</organism>
<dbReference type="RefSeq" id="WP_136123345.1">
    <property type="nucleotide sequence ID" value="NZ_QXNI01000025.1"/>
</dbReference>
<proteinExistence type="predicted"/>
<name>A0A4S2Q039_9PAST</name>
<sequence>MAIKIVVISYKKKPDTKMSSDFTDLLEDKLADFKNKAISNRTFYDTDRKNNESFRKKCDKIRP</sequence>
<protein>
    <submittedName>
        <fullName evidence="1">Uncharacterized protein</fullName>
    </submittedName>
</protein>
<accession>A0A4S2Q039</accession>
<comment type="caution">
    <text evidence="1">The sequence shown here is derived from an EMBL/GenBank/DDBJ whole genome shotgun (WGS) entry which is preliminary data.</text>
</comment>
<evidence type="ECO:0000313" key="1">
    <source>
        <dbReference type="EMBL" id="THA09783.1"/>
    </source>
</evidence>
<dbReference type="AlphaFoldDB" id="A0A4S2Q039"/>
<dbReference type="Proteomes" id="UP000306758">
    <property type="component" value="Unassembled WGS sequence"/>
</dbReference>
<evidence type="ECO:0000313" key="2">
    <source>
        <dbReference type="Proteomes" id="UP000306758"/>
    </source>
</evidence>